<gene>
    <name evidence="3" type="ORF">Tco_0843586</name>
</gene>
<evidence type="ECO:0000313" key="4">
    <source>
        <dbReference type="Proteomes" id="UP001151760"/>
    </source>
</evidence>
<proteinExistence type="predicted"/>
<comment type="caution">
    <text evidence="3">The sequence shown here is derived from an EMBL/GenBank/DDBJ whole genome shotgun (WGS) entry which is preliminary data.</text>
</comment>
<sequence>MTLSPPLFRKRYKSSYKTSSSSSSPTLPLWKRYQGTSELIADTETDSDESEEESIDSESEEATSEDQQQVVLTEDTAEDEPSGLGYRAARRRALELAEAQCQLMSLEQGKEHATITFGALWRPVLALEAWAGHSDAQRAALWQARYEDQREIHDLRMQRAADQRELQELRERVAVLERRFGH</sequence>
<evidence type="ECO:0000256" key="2">
    <source>
        <dbReference type="SAM" id="MobiDB-lite"/>
    </source>
</evidence>
<dbReference type="Proteomes" id="UP001151760">
    <property type="component" value="Unassembled WGS sequence"/>
</dbReference>
<feature type="coiled-coil region" evidence="1">
    <location>
        <begin position="152"/>
        <end position="179"/>
    </location>
</feature>
<feature type="compositionally biased region" description="Low complexity" evidence="2">
    <location>
        <begin position="15"/>
        <end position="29"/>
    </location>
</feature>
<name>A0ABQ5B4D4_9ASTR</name>
<organism evidence="3 4">
    <name type="scientific">Tanacetum coccineum</name>
    <dbReference type="NCBI Taxonomy" id="301880"/>
    <lineage>
        <taxon>Eukaryota</taxon>
        <taxon>Viridiplantae</taxon>
        <taxon>Streptophyta</taxon>
        <taxon>Embryophyta</taxon>
        <taxon>Tracheophyta</taxon>
        <taxon>Spermatophyta</taxon>
        <taxon>Magnoliopsida</taxon>
        <taxon>eudicotyledons</taxon>
        <taxon>Gunneridae</taxon>
        <taxon>Pentapetalae</taxon>
        <taxon>asterids</taxon>
        <taxon>campanulids</taxon>
        <taxon>Asterales</taxon>
        <taxon>Asteraceae</taxon>
        <taxon>Asteroideae</taxon>
        <taxon>Anthemideae</taxon>
        <taxon>Anthemidinae</taxon>
        <taxon>Tanacetum</taxon>
    </lineage>
</organism>
<keyword evidence="1" id="KW-0175">Coiled coil</keyword>
<protein>
    <submittedName>
        <fullName evidence="3">Uncharacterized protein</fullName>
    </submittedName>
</protein>
<accession>A0ABQ5B4D4</accession>
<reference evidence="3" key="1">
    <citation type="journal article" date="2022" name="Int. J. Mol. Sci.">
        <title>Draft Genome of Tanacetum Coccineum: Genomic Comparison of Closely Related Tanacetum-Family Plants.</title>
        <authorList>
            <person name="Yamashiro T."/>
            <person name="Shiraishi A."/>
            <person name="Nakayama K."/>
            <person name="Satake H."/>
        </authorList>
    </citation>
    <scope>NUCLEOTIDE SEQUENCE</scope>
</reference>
<feature type="region of interest" description="Disordered" evidence="2">
    <location>
        <begin position="1"/>
        <end position="86"/>
    </location>
</feature>
<dbReference type="EMBL" id="BQNB010012884">
    <property type="protein sequence ID" value="GJT09124.1"/>
    <property type="molecule type" value="Genomic_DNA"/>
</dbReference>
<keyword evidence="4" id="KW-1185">Reference proteome</keyword>
<feature type="compositionally biased region" description="Acidic residues" evidence="2">
    <location>
        <begin position="41"/>
        <end position="64"/>
    </location>
</feature>
<reference evidence="3" key="2">
    <citation type="submission" date="2022-01" db="EMBL/GenBank/DDBJ databases">
        <authorList>
            <person name="Yamashiro T."/>
            <person name="Shiraishi A."/>
            <person name="Satake H."/>
            <person name="Nakayama K."/>
        </authorList>
    </citation>
    <scope>NUCLEOTIDE SEQUENCE</scope>
</reference>
<evidence type="ECO:0000313" key="3">
    <source>
        <dbReference type="EMBL" id="GJT09124.1"/>
    </source>
</evidence>
<evidence type="ECO:0000256" key="1">
    <source>
        <dbReference type="SAM" id="Coils"/>
    </source>
</evidence>